<comment type="similarity">
    <text evidence="3">Belongs to the HAD-like hydrolase superfamily. SerB family.</text>
</comment>
<keyword evidence="8 15" id="KW-0378">Hydrolase</keyword>
<dbReference type="PANTHER" id="PTHR43344">
    <property type="entry name" value="PHOSPHOSERINE PHOSPHATASE"/>
    <property type="match status" value="1"/>
</dbReference>
<proteinExistence type="inferred from homology"/>
<dbReference type="Gene3D" id="3.40.50.1000">
    <property type="entry name" value="HAD superfamily/HAD-like"/>
    <property type="match status" value="1"/>
</dbReference>
<comment type="catalytic activity">
    <reaction evidence="13">
        <text>O-phospho-D-serine + H2O = D-serine + phosphate</text>
        <dbReference type="Rhea" id="RHEA:24873"/>
        <dbReference type="ChEBI" id="CHEBI:15377"/>
        <dbReference type="ChEBI" id="CHEBI:35247"/>
        <dbReference type="ChEBI" id="CHEBI:43474"/>
        <dbReference type="ChEBI" id="CHEBI:58680"/>
        <dbReference type="EC" id="3.1.3.3"/>
    </reaction>
</comment>
<feature type="active site" description="Nucleophile" evidence="14">
    <location>
        <position position="87"/>
    </location>
</feature>
<protein>
    <recommendedName>
        <fullName evidence="5">Phosphoserine phosphatase</fullName>
        <ecNumber evidence="4">3.1.3.3</ecNumber>
    </recommendedName>
    <alternativeName>
        <fullName evidence="11">O-phosphoserine phosphohydrolase</fullName>
    </alternativeName>
</protein>
<evidence type="ECO:0000313" key="15">
    <source>
        <dbReference type="EMBL" id="TGJ99241.1"/>
    </source>
</evidence>
<evidence type="ECO:0000256" key="4">
    <source>
        <dbReference type="ARBA" id="ARBA00012640"/>
    </source>
</evidence>
<dbReference type="SFLD" id="SFLDS00003">
    <property type="entry name" value="Haloacid_Dehalogenase"/>
    <property type="match status" value="1"/>
</dbReference>
<dbReference type="SFLD" id="SFLDG01136">
    <property type="entry name" value="C1.6:_Phosphoserine_Phosphatas"/>
    <property type="match status" value="1"/>
</dbReference>
<dbReference type="CDD" id="cd07500">
    <property type="entry name" value="HAD_PSP"/>
    <property type="match status" value="1"/>
</dbReference>
<evidence type="ECO:0000313" key="16">
    <source>
        <dbReference type="Proteomes" id="UP000297453"/>
    </source>
</evidence>
<dbReference type="PANTHER" id="PTHR43344:SF2">
    <property type="entry name" value="PHOSPHOSERINE PHOSPHATASE"/>
    <property type="match status" value="1"/>
</dbReference>
<keyword evidence="7" id="KW-0479">Metal-binding</keyword>
<evidence type="ECO:0000256" key="10">
    <source>
        <dbReference type="ARBA" id="ARBA00023299"/>
    </source>
</evidence>
<comment type="cofactor">
    <cofactor evidence="1">
        <name>Mg(2+)</name>
        <dbReference type="ChEBI" id="CHEBI:18420"/>
    </cofactor>
</comment>
<evidence type="ECO:0000256" key="14">
    <source>
        <dbReference type="PIRSR" id="PIRSR604469-1"/>
    </source>
</evidence>
<keyword evidence="16" id="KW-1185">Reference proteome</keyword>
<dbReference type="EC" id="3.1.3.3" evidence="4"/>
<feature type="active site" description="Proton donor" evidence="14">
    <location>
        <position position="89"/>
    </location>
</feature>
<comment type="catalytic activity">
    <reaction evidence="12">
        <text>O-phospho-L-serine + H2O = L-serine + phosphate</text>
        <dbReference type="Rhea" id="RHEA:21208"/>
        <dbReference type="ChEBI" id="CHEBI:15377"/>
        <dbReference type="ChEBI" id="CHEBI:33384"/>
        <dbReference type="ChEBI" id="CHEBI:43474"/>
        <dbReference type="ChEBI" id="CHEBI:57524"/>
        <dbReference type="EC" id="3.1.3.3"/>
    </reaction>
</comment>
<evidence type="ECO:0000256" key="11">
    <source>
        <dbReference type="ARBA" id="ARBA00031693"/>
    </source>
</evidence>
<dbReference type="InterPro" id="IPR023214">
    <property type="entry name" value="HAD_sf"/>
</dbReference>
<evidence type="ECO:0000256" key="9">
    <source>
        <dbReference type="ARBA" id="ARBA00022842"/>
    </source>
</evidence>
<accession>A0A4R9FKS6</accession>
<dbReference type="GO" id="GO:0006564">
    <property type="term" value="P:L-serine biosynthetic process"/>
    <property type="evidence" value="ECO:0007669"/>
    <property type="project" value="UniProtKB-KW"/>
</dbReference>
<dbReference type="UniPathway" id="UPA00135">
    <property type="reaction ID" value="UER00198"/>
</dbReference>
<keyword evidence="9" id="KW-0460">Magnesium</keyword>
<dbReference type="OrthoDB" id="9790031at2"/>
<dbReference type="NCBIfam" id="TIGR01488">
    <property type="entry name" value="HAD-SF-IB"/>
    <property type="match status" value="1"/>
</dbReference>
<evidence type="ECO:0000256" key="12">
    <source>
        <dbReference type="ARBA" id="ARBA00048138"/>
    </source>
</evidence>
<evidence type="ECO:0000256" key="2">
    <source>
        <dbReference type="ARBA" id="ARBA00005135"/>
    </source>
</evidence>
<dbReference type="NCBIfam" id="TIGR00338">
    <property type="entry name" value="serB"/>
    <property type="match status" value="1"/>
</dbReference>
<keyword evidence="10" id="KW-0718">Serine biosynthesis</keyword>
<comment type="pathway">
    <text evidence="2">Amino-acid biosynthesis; L-serine biosynthesis; L-serine from 3-phospho-D-glycerate: step 3/3.</text>
</comment>
<dbReference type="GO" id="GO:0005737">
    <property type="term" value="C:cytoplasm"/>
    <property type="evidence" value="ECO:0007669"/>
    <property type="project" value="TreeGrafter"/>
</dbReference>
<dbReference type="SFLD" id="SFLDG01137">
    <property type="entry name" value="C1.6.1:_Phosphoserine_Phosphat"/>
    <property type="match status" value="1"/>
</dbReference>
<evidence type="ECO:0000256" key="5">
    <source>
        <dbReference type="ARBA" id="ARBA00015196"/>
    </source>
</evidence>
<sequence length="290" mass="33337">MILFFSPKNDSDPQRLSNALFDRFKQPVFIERKTEISKEYVCDVWNIDRSLSREELVYLRQELHRFRKIDLIQISSFIQGESLFCFDMDSTLIREEVIDELARFAGVYEEVAHVTKEAMEGNLNFQEALQKRCMYLKDLPVSVFDDLYFKLHPNHGVPELFSGLKSKNAKTAVFSGGFTDILERFKQEYSIDEVRANYLDREGDRLLGTVSGTVVDKNIKRDSLLELQSRFQIGTEKIVAVGDGANDQLMLEAAGLGIGFHAKEGLKSKISNWIDFASMDVLLYLFEDLN</sequence>
<dbReference type="InterPro" id="IPR050582">
    <property type="entry name" value="HAD-like_SerB"/>
</dbReference>
<name>A0A4R9FKS6_9LEPT</name>
<comment type="caution">
    <text evidence="15">The sequence shown here is derived from an EMBL/GenBank/DDBJ whole genome shotgun (WGS) entry which is preliminary data.</text>
</comment>
<dbReference type="GO" id="GO:0036424">
    <property type="term" value="F:L-phosphoserine phosphatase activity"/>
    <property type="evidence" value="ECO:0007669"/>
    <property type="project" value="InterPro"/>
</dbReference>
<evidence type="ECO:0000256" key="8">
    <source>
        <dbReference type="ARBA" id="ARBA00022801"/>
    </source>
</evidence>
<dbReference type="EMBL" id="RQEP01000019">
    <property type="protein sequence ID" value="TGJ99241.1"/>
    <property type="molecule type" value="Genomic_DNA"/>
</dbReference>
<dbReference type="GO" id="GO:0000287">
    <property type="term" value="F:magnesium ion binding"/>
    <property type="evidence" value="ECO:0007669"/>
    <property type="project" value="TreeGrafter"/>
</dbReference>
<reference evidence="15" key="1">
    <citation type="journal article" date="2019" name="PLoS Negl. Trop. Dis.">
        <title>Revisiting the worldwide diversity of Leptospira species in the environment.</title>
        <authorList>
            <person name="Vincent A.T."/>
            <person name="Schiettekatte O."/>
            <person name="Bourhy P."/>
            <person name="Veyrier F.J."/>
            <person name="Picardeau M."/>
        </authorList>
    </citation>
    <scope>NUCLEOTIDE SEQUENCE [LARGE SCALE GENOMIC DNA]</scope>
    <source>
        <strain evidence="15">SSS9</strain>
    </source>
</reference>
<evidence type="ECO:0000256" key="3">
    <source>
        <dbReference type="ARBA" id="ARBA00009184"/>
    </source>
</evidence>
<dbReference type="SFLD" id="SFLDF00029">
    <property type="entry name" value="phosphoserine_phosphatase"/>
    <property type="match status" value="1"/>
</dbReference>
<evidence type="ECO:0000256" key="7">
    <source>
        <dbReference type="ARBA" id="ARBA00022723"/>
    </source>
</evidence>
<dbReference type="InterPro" id="IPR036412">
    <property type="entry name" value="HAD-like_sf"/>
</dbReference>
<evidence type="ECO:0000256" key="13">
    <source>
        <dbReference type="ARBA" id="ARBA00048523"/>
    </source>
</evidence>
<dbReference type="Pfam" id="PF00702">
    <property type="entry name" value="Hydrolase"/>
    <property type="match status" value="1"/>
</dbReference>
<evidence type="ECO:0000256" key="1">
    <source>
        <dbReference type="ARBA" id="ARBA00001946"/>
    </source>
</evidence>
<keyword evidence="6" id="KW-0028">Amino-acid biosynthesis</keyword>
<dbReference type="AlphaFoldDB" id="A0A4R9FKS6"/>
<evidence type="ECO:0000256" key="6">
    <source>
        <dbReference type="ARBA" id="ARBA00022605"/>
    </source>
</evidence>
<dbReference type="InterPro" id="IPR004469">
    <property type="entry name" value="PSP"/>
</dbReference>
<organism evidence="15 16">
    <name type="scientific">Leptospira semungkisensis</name>
    <dbReference type="NCBI Taxonomy" id="2484985"/>
    <lineage>
        <taxon>Bacteria</taxon>
        <taxon>Pseudomonadati</taxon>
        <taxon>Spirochaetota</taxon>
        <taxon>Spirochaetia</taxon>
        <taxon>Leptospirales</taxon>
        <taxon>Leptospiraceae</taxon>
        <taxon>Leptospira</taxon>
    </lineage>
</organism>
<dbReference type="SUPFAM" id="SSF56784">
    <property type="entry name" value="HAD-like"/>
    <property type="match status" value="1"/>
</dbReference>
<dbReference type="Proteomes" id="UP000297453">
    <property type="component" value="Unassembled WGS sequence"/>
</dbReference>
<gene>
    <name evidence="15" type="primary">serB</name>
    <name evidence="15" type="ORF">EHO59_15295</name>
</gene>